<dbReference type="GO" id="GO:0005886">
    <property type="term" value="C:plasma membrane"/>
    <property type="evidence" value="ECO:0007669"/>
    <property type="project" value="TreeGrafter"/>
</dbReference>
<comment type="subcellular location">
    <subcellularLocation>
        <location evidence="1">Membrane</location>
        <topology evidence="1">Multi-pass membrane protein</topology>
    </subcellularLocation>
</comment>
<feature type="transmembrane region" description="Helical" evidence="8">
    <location>
        <begin position="403"/>
        <end position="421"/>
    </location>
</feature>
<keyword evidence="11" id="KW-1185">Reference proteome</keyword>
<evidence type="ECO:0000256" key="2">
    <source>
        <dbReference type="ARBA" id="ARBA00007520"/>
    </source>
</evidence>
<dbReference type="PANTHER" id="PTHR23501:SF12">
    <property type="entry name" value="MAJOR FACILITATOR SUPERFAMILY (MFS) PROFILE DOMAIN-CONTAINING PROTEIN-RELATED"/>
    <property type="match status" value="1"/>
</dbReference>
<dbReference type="SUPFAM" id="SSF103473">
    <property type="entry name" value="MFS general substrate transporter"/>
    <property type="match status" value="1"/>
</dbReference>
<dbReference type="InterPro" id="IPR011701">
    <property type="entry name" value="MFS"/>
</dbReference>
<evidence type="ECO:0000256" key="8">
    <source>
        <dbReference type="SAM" id="Phobius"/>
    </source>
</evidence>
<dbReference type="GO" id="GO:0022857">
    <property type="term" value="F:transmembrane transporter activity"/>
    <property type="evidence" value="ECO:0007669"/>
    <property type="project" value="InterPro"/>
</dbReference>
<feature type="domain" description="Major facilitator superfamily (MFS) profile" evidence="9">
    <location>
        <begin position="70"/>
        <end position="509"/>
    </location>
</feature>
<dbReference type="PANTHER" id="PTHR23501">
    <property type="entry name" value="MAJOR FACILITATOR SUPERFAMILY"/>
    <property type="match status" value="1"/>
</dbReference>
<dbReference type="PROSITE" id="PS50850">
    <property type="entry name" value="MFS"/>
    <property type="match status" value="1"/>
</dbReference>
<feature type="region of interest" description="Disordered" evidence="7">
    <location>
        <begin position="1"/>
        <end position="20"/>
    </location>
</feature>
<evidence type="ECO:0000313" key="10">
    <source>
        <dbReference type="EMBL" id="KAJ8065326.1"/>
    </source>
</evidence>
<accession>A0A9X0DIZ6</accession>
<evidence type="ECO:0000256" key="3">
    <source>
        <dbReference type="ARBA" id="ARBA00022448"/>
    </source>
</evidence>
<gene>
    <name evidence="10" type="ORF">OCU04_006016</name>
</gene>
<dbReference type="AlphaFoldDB" id="A0A9X0DIZ6"/>
<dbReference type="Proteomes" id="UP001152300">
    <property type="component" value="Unassembled WGS sequence"/>
</dbReference>
<keyword evidence="4 8" id="KW-0812">Transmembrane</keyword>
<feature type="compositionally biased region" description="Basic and acidic residues" evidence="7">
    <location>
        <begin position="35"/>
        <end position="47"/>
    </location>
</feature>
<evidence type="ECO:0000256" key="4">
    <source>
        <dbReference type="ARBA" id="ARBA00022692"/>
    </source>
</evidence>
<comment type="similarity">
    <text evidence="2">Belongs to the major facilitator superfamily. TCR/Tet family.</text>
</comment>
<organism evidence="10 11">
    <name type="scientific">Sclerotinia nivalis</name>
    <dbReference type="NCBI Taxonomy" id="352851"/>
    <lineage>
        <taxon>Eukaryota</taxon>
        <taxon>Fungi</taxon>
        <taxon>Dikarya</taxon>
        <taxon>Ascomycota</taxon>
        <taxon>Pezizomycotina</taxon>
        <taxon>Leotiomycetes</taxon>
        <taxon>Helotiales</taxon>
        <taxon>Sclerotiniaceae</taxon>
        <taxon>Sclerotinia</taxon>
    </lineage>
</organism>
<dbReference type="FunFam" id="1.20.1250.20:FF:000429">
    <property type="entry name" value="MFS drug efflux transporter, putative"/>
    <property type="match status" value="1"/>
</dbReference>
<reference evidence="10" key="1">
    <citation type="submission" date="2022-11" db="EMBL/GenBank/DDBJ databases">
        <title>Genome Resource of Sclerotinia nivalis Strain SnTB1, a Plant Pathogen Isolated from American Ginseng.</title>
        <authorList>
            <person name="Fan S."/>
        </authorList>
    </citation>
    <scope>NUCLEOTIDE SEQUENCE</scope>
    <source>
        <strain evidence="10">SnTB1</strain>
    </source>
</reference>
<dbReference type="EMBL" id="JAPEIS010000006">
    <property type="protein sequence ID" value="KAJ8065326.1"/>
    <property type="molecule type" value="Genomic_DNA"/>
</dbReference>
<feature type="transmembrane region" description="Helical" evidence="8">
    <location>
        <begin position="64"/>
        <end position="83"/>
    </location>
</feature>
<feature type="transmembrane region" description="Helical" evidence="8">
    <location>
        <begin position="466"/>
        <end position="490"/>
    </location>
</feature>
<feature type="transmembrane region" description="Helical" evidence="8">
    <location>
        <begin position="297"/>
        <end position="317"/>
    </location>
</feature>
<evidence type="ECO:0000256" key="1">
    <source>
        <dbReference type="ARBA" id="ARBA00004141"/>
    </source>
</evidence>
<feature type="region of interest" description="Disordered" evidence="7">
    <location>
        <begin position="29"/>
        <end position="60"/>
    </location>
</feature>
<dbReference type="InterPro" id="IPR036259">
    <property type="entry name" value="MFS_trans_sf"/>
</dbReference>
<keyword evidence="5 8" id="KW-1133">Transmembrane helix</keyword>
<feature type="transmembrane region" description="Helical" evidence="8">
    <location>
        <begin position="193"/>
        <end position="212"/>
    </location>
</feature>
<dbReference type="InterPro" id="IPR020846">
    <property type="entry name" value="MFS_dom"/>
</dbReference>
<feature type="compositionally biased region" description="Low complexity" evidence="7">
    <location>
        <begin position="48"/>
        <end position="60"/>
    </location>
</feature>
<feature type="transmembrane region" description="Helical" evidence="8">
    <location>
        <begin position="433"/>
        <end position="454"/>
    </location>
</feature>
<feature type="transmembrane region" description="Helical" evidence="8">
    <location>
        <begin position="224"/>
        <end position="243"/>
    </location>
</feature>
<evidence type="ECO:0000259" key="9">
    <source>
        <dbReference type="PROSITE" id="PS50850"/>
    </source>
</evidence>
<feature type="transmembrane region" description="Helical" evidence="8">
    <location>
        <begin position="337"/>
        <end position="359"/>
    </location>
</feature>
<comment type="caution">
    <text evidence="10">The sequence shown here is derived from an EMBL/GenBank/DDBJ whole genome shotgun (WGS) entry which is preliminary data.</text>
</comment>
<sequence>MASEMNSDLKEQQQPPALDLSVISVPTSEKILSTRSERNTEIDESHSSSRSTSSPSDLPRSVTGARWALVVLSILSSTFLFSLDNTIVADVQPAIVRQFSSVDKLAWLPVAFLLGASGTNLFWGQIYSQFDAKYVYIICVILFEIGSATCGAAPNMDALIVGRAICGLGGAGMYSGVMVLLSVTTLEHERPIYFGLCGLTWGTGTILGPILGGAFTVSSATWRWAFYINLVVGGICSPIYLFLLPSAPPRNAGESSLIGRLKNIDFIGTLLICGCFAAGIMAVSFGGTVYTWNSGRIIGLFISAGVLLLLFVIQQAWAIGTTKSRRLFPVHFLRSPILVMMFFTTASASCAIFVPVYFIPLYFQFVRNDSALHAGIQLLPYVVFNVTTAMLNGFSMSKRPYYMPWYVLAGSLCLIGSSLMYTVNEFTSAANIWGYTILLGAGGGAFVQLSFTVCQSKVEKHEVPVAIGYCTFAQLAGPAVALCIADAVFLNDSIAGIRKLAPSLPVGTI</sequence>
<dbReference type="Gene3D" id="1.20.1250.20">
    <property type="entry name" value="MFS general substrate transporter like domains"/>
    <property type="match status" value="1"/>
</dbReference>
<protein>
    <recommendedName>
        <fullName evidence="9">Major facilitator superfamily (MFS) profile domain-containing protein</fullName>
    </recommendedName>
</protein>
<keyword evidence="6 8" id="KW-0472">Membrane</keyword>
<feature type="transmembrane region" description="Helical" evidence="8">
    <location>
        <begin position="371"/>
        <end position="391"/>
    </location>
</feature>
<dbReference type="OrthoDB" id="10021397at2759"/>
<dbReference type="Pfam" id="PF07690">
    <property type="entry name" value="MFS_1"/>
    <property type="match status" value="1"/>
</dbReference>
<feature type="transmembrane region" description="Helical" evidence="8">
    <location>
        <begin position="264"/>
        <end position="285"/>
    </location>
</feature>
<evidence type="ECO:0000313" key="11">
    <source>
        <dbReference type="Proteomes" id="UP001152300"/>
    </source>
</evidence>
<evidence type="ECO:0000256" key="5">
    <source>
        <dbReference type="ARBA" id="ARBA00022989"/>
    </source>
</evidence>
<evidence type="ECO:0000256" key="6">
    <source>
        <dbReference type="ARBA" id="ARBA00023136"/>
    </source>
</evidence>
<keyword evidence="3" id="KW-0813">Transport</keyword>
<proteinExistence type="inferred from homology"/>
<feature type="transmembrane region" description="Helical" evidence="8">
    <location>
        <begin position="160"/>
        <end position="181"/>
    </location>
</feature>
<feature type="transmembrane region" description="Helical" evidence="8">
    <location>
        <begin position="135"/>
        <end position="154"/>
    </location>
</feature>
<name>A0A9X0DIZ6_9HELO</name>
<evidence type="ECO:0000256" key="7">
    <source>
        <dbReference type="SAM" id="MobiDB-lite"/>
    </source>
</evidence>
<feature type="transmembrane region" description="Helical" evidence="8">
    <location>
        <begin position="105"/>
        <end position="123"/>
    </location>
</feature>